<dbReference type="Pfam" id="PF00676">
    <property type="entry name" value="E1_dh"/>
    <property type="match status" value="1"/>
</dbReference>
<dbReference type="InterPro" id="IPR001017">
    <property type="entry name" value="DH_E1"/>
</dbReference>
<organism evidence="5 6">
    <name type="scientific">Tepidiphilus baoligensis</name>
    <dbReference type="NCBI Taxonomy" id="2698687"/>
    <lineage>
        <taxon>Bacteria</taxon>
        <taxon>Pseudomonadati</taxon>
        <taxon>Pseudomonadota</taxon>
        <taxon>Hydrogenophilia</taxon>
        <taxon>Hydrogenophilales</taxon>
        <taxon>Hydrogenophilaceae</taxon>
        <taxon>Tepidiphilus</taxon>
    </lineage>
</organism>
<feature type="domain" description="Dehydrogenase E1 component" evidence="4">
    <location>
        <begin position="7"/>
        <end position="81"/>
    </location>
</feature>
<sequence length="93" mass="10484">MWVAKATKTFRCFGHFQGDAEVYRPKDEVKHLRALDPIPKLAARLKQDGVLTAQEEEAIVARARRVDEAFAFARQSPYPAPQEALEDVFVRGG</sequence>
<dbReference type="EMBL" id="JAAAUB010000008">
    <property type="protein sequence ID" value="NMH16761.1"/>
    <property type="molecule type" value="Genomic_DNA"/>
</dbReference>
<comment type="cofactor">
    <cofactor evidence="1">
        <name>thiamine diphosphate</name>
        <dbReference type="ChEBI" id="CHEBI:58937"/>
    </cofactor>
</comment>
<name>A0ABX1QLG0_9PROT</name>
<protein>
    <recommendedName>
        <fullName evidence="4">Dehydrogenase E1 component domain-containing protein</fullName>
    </recommendedName>
</protein>
<dbReference type="InterPro" id="IPR029061">
    <property type="entry name" value="THDP-binding"/>
</dbReference>
<dbReference type="InterPro" id="IPR050642">
    <property type="entry name" value="PDH_E1_Alpha_Subunit"/>
</dbReference>
<comment type="caution">
    <text evidence="5">The sequence shown here is derived from an EMBL/GenBank/DDBJ whole genome shotgun (WGS) entry which is preliminary data.</text>
</comment>
<keyword evidence="2" id="KW-0560">Oxidoreductase</keyword>
<accession>A0ABX1QLG0</accession>
<evidence type="ECO:0000256" key="1">
    <source>
        <dbReference type="ARBA" id="ARBA00001964"/>
    </source>
</evidence>
<dbReference type="Gene3D" id="3.40.50.970">
    <property type="match status" value="1"/>
</dbReference>
<evidence type="ECO:0000256" key="3">
    <source>
        <dbReference type="ARBA" id="ARBA00023052"/>
    </source>
</evidence>
<evidence type="ECO:0000259" key="4">
    <source>
        <dbReference type="Pfam" id="PF00676"/>
    </source>
</evidence>
<proteinExistence type="predicted"/>
<dbReference type="PANTHER" id="PTHR11516">
    <property type="entry name" value="PYRUVATE DEHYDROGENASE E1 COMPONENT, ALPHA SUBUNIT BACTERIAL AND ORGANELLAR"/>
    <property type="match status" value="1"/>
</dbReference>
<dbReference type="SUPFAM" id="SSF52518">
    <property type="entry name" value="Thiamin diphosphate-binding fold (THDP-binding)"/>
    <property type="match status" value="1"/>
</dbReference>
<evidence type="ECO:0000313" key="6">
    <source>
        <dbReference type="Proteomes" id="UP000669605"/>
    </source>
</evidence>
<evidence type="ECO:0000256" key="2">
    <source>
        <dbReference type="ARBA" id="ARBA00023002"/>
    </source>
</evidence>
<dbReference type="Proteomes" id="UP000669605">
    <property type="component" value="Unassembled WGS sequence"/>
</dbReference>
<gene>
    <name evidence="5" type="ORF">GV368_06535</name>
</gene>
<dbReference type="PANTHER" id="PTHR11516:SF60">
    <property type="entry name" value="PYRUVATE DEHYDROGENASE E1 COMPONENT SUBUNIT ALPHA"/>
    <property type="match status" value="1"/>
</dbReference>
<reference evidence="5 6" key="1">
    <citation type="journal article" date="2020" name="Curr. Microbiol.">
        <title>Tepidiphilus baoligensis sp. nov., a Novel Bacterium of the Family Hydrogenophilaceae Isolated from an Oil Reservoir.</title>
        <authorList>
            <person name="Zhang X."/>
            <person name="Wang G."/>
            <person name="Ma X."/>
            <person name="Yu J."/>
            <person name="You J."/>
            <person name="Xue Y."/>
            <person name="Ma Y."/>
        </authorList>
    </citation>
    <scope>NUCLEOTIDE SEQUENCE [LARGE SCALE GENOMIC DNA]</scope>
    <source>
        <strain evidence="5 6">B18-69</strain>
    </source>
</reference>
<keyword evidence="6" id="KW-1185">Reference proteome</keyword>
<keyword evidence="3" id="KW-0786">Thiamine pyrophosphate</keyword>
<evidence type="ECO:0000313" key="5">
    <source>
        <dbReference type="EMBL" id="NMH16761.1"/>
    </source>
</evidence>